<feature type="region of interest" description="Disordered" evidence="2">
    <location>
        <begin position="1"/>
        <end position="66"/>
    </location>
</feature>
<gene>
    <name evidence="3" type="ORF">V865_002792</name>
</gene>
<reference evidence="3 4" key="1">
    <citation type="submission" date="2024-01" db="EMBL/GenBank/DDBJ databases">
        <title>Comparative genomics of Cryptococcus and Kwoniella reveals pathogenesis evolution and contrasting modes of karyotype evolution via chromosome fusion or intercentromeric recombination.</title>
        <authorList>
            <person name="Coelho M.A."/>
            <person name="David-Palma M."/>
            <person name="Shea T."/>
            <person name="Bowers K."/>
            <person name="McGinley-Smith S."/>
            <person name="Mohammad A.W."/>
            <person name="Gnirke A."/>
            <person name="Yurkov A.M."/>
            <person name="Nowrousian M."/>
            <person name="Sun S."/>
            <person name="Cuomo C.A."/>
            <person name="Heitman J."/>
        </authorList>
    </citation>
    <scope>NUCLEOTIDE SEQUENCE [LARGE SCALE GENOMIC DNA]</scope>
    <source>
        <strain evidence="3 4">PYCC6329</strain>
    </source>
</reference>
<accession>A0AAX4KDR8</accession>
<feature type="region of interest" description="Disordered" evidence="2">
    <location>
        <begin position="714"/>
        <end position="744"/>
    </location>
</feature>
<protein>
    <submittedName>
        <fullName evidence="3">Uncharacterized protein</fullName>
    </submittedName>
</protein>
<keyword evidence="4" id="KW-1185">Reference proteome</keyword>
<dbReference type="EMBL" id="CP144089">
    <property type="protein sequence ID" value="WWD04721.1"/>
    <property type="molecule type" value="Genomic_DNA"/>
</dbReference>
<feature type="compositionally biased region" description="Low complexity" evidence="2">
    <location>
        <begin position="30"/>
        <end position="39"/>
    </location>
</feature>
<dbReference type="AlphaFoldDB" id="A0AAX4KDR8"/>
<dbReference type="Proteomes" id="UP001358614">
    <property type="component" value="Chromosome 1"/>
</dbReference>
<name>A0AAX4KDR8_9TREE</name>
<feature type="compositionally biased region" description="Polar residues" evidence="2">
    <location>
        <begin position="9"/>
        <end position="29"/>
    </location>
</feature>
<dbReference type="KEGG" id="ker:91101596"/>
<sequence length="744" mass="83832">MRAARQIQKLATTSKTSRSTPFLLSTRQASTSSTSTSSTFIPDQPPHLSTPSSLPQPVPKLSSQGFFDASRPSISLPIRASQRESETYAELQDLVSKPSSSRTEIGSAKIWQKYITLSPAYRRSLPIDFLQKIFKYVIPNRKHVRELSSLPDTDGDVPKGKLYRERLKHHSNLGNKWERRLRTITNDMMFSSREIDPQVLINGIGKLAMLGDKNGCESIIREIRFRFDDKLTYRQLRIMYGYGLRSISKWLKIHSHRFTPTTTTGGTTVGGGNKGELELVETAESCKRLIKSMQDRNVCPNSTTAENLLNVSRLICSTNLKNDKLRRSFEELSESILVNGYNLDIINNLSFPSTVNEERRIRELKPSVKLAVVDYFGRKGELYKMLAAYDNLFPGDVDRLPEDVWSSSRGVDQSMKIEEEEDDIPTLSRMLEDEKRQRAERGWFGQRSVEEHGDEAGVTSISSDIVLPEQSRTFHDYLPPIPTPFDVLPPSYLAASTNLQSIITPITPSQRPIDGEGAVVSSILSMLSRAWLSKIKVSPNDTIYKDVSIHILRLAVRAANIEQASFIHSIKNVSSDGGVGPDLRIEGNWFKACWRTVRWTRSSSRRGTRFAKVLLNELSDVQQRLAEEREILQSLLPQDGVQEEARTSVDVILNHIKRLESLELELSEIEETIQANLRIAIERKARSNSARVVKLEERRQAQLAYRGKKRGLLGMNTEKSKDNDSSWTLDAASATAPAVSPAMA</sequence>
<feature type="coiled-coil region" evidence="1">
    <location>
        <begin position="611"/>
        <end position="679"/>
    </location>
</feature>
<feature type="compositionally biased region" description="Polar residues" evidence="2">
    <location>
        <begin position="47"/>
        <end position="65"/>
    </location>
</feature>
<evidence type="ECO:0000256" key="2">
    <source>
        <dbReference type="SAM" id="MobiDB-lite"/>
    </source>
</evidence>
<organism evidence="3 4">
    <name type="scientific">Kwoniella europaea PYCC6329</name>
    <dbReference type="NCBI Taxonomy" id="1423913"/>
    <lineage>
        <taxon>Eukaryota</taxon>
        <taxon>Fungi</taxon>
        <taxon>Dikarya</taxon>
        <taxon>Basidiomycota</taxon>
        <taxon>Agaricomycotina</taxon>
        <taxon>Tremellomycetes</taxon>
        <taxon>Tremellales</taxon>
        <taxon>Cryptococcaceae</taxon>
        <taxon>Kwoniella</taxon>
    </lineage>
</organism>
<evidence type="ECO:0000313" key="3">
    <source>
        <dbReference type="EMBL" id="WWD04721.1"/>
    </source>
</evidence>
<evidence type="ECO:0000256" key="1">
    <source>
        <dbReference type="SAM" id="Coils"/>
    </source>
</evidence>
<proteinExistence type="predicted"/>
<dbReference type="RefSeq" id="XP_066082688.1">
    <property type="nucleotide sequence ID" value="XM_066226591.1"/>
</dbReference>
<keyword evidence="1" id="KW-0175">Coiled coil</keyword>
<feature type="compositionally biased region" description="Low complexity" evidence="2">
    <location>
        <begin position="731"/>
        <end position="744"/>
    </location>
</feature>
<dbReference type="GeneID" id="91101596"/>
<evidence type="ECO:0000313" key="4">
    <source>
        <dbReference type="Proteomes" id="UP001358614"/>
    </source>
</evidence>